<feature type="domain" description="FAS1" evidence="3">
    <location>
        <begin position="469"/>
        <end position="619"/>
    </location>
</feature>
<evidence type="ECO:0000259" key="3">
    <source>
        <dbReference type="PROSITE" id="PS50213"/>
    </source>
</evidence>
<organism evidence="4">
    <name type="scientific">Absidia glauca</name>
    <name type="common">Pin mould</name>
    <dbReference type="NCBI Taxonomy" id="4829"/>
    <lineage>
        <taxon>Eukaryota</taxon>
        <taxon>Fungi</taxon>
        <taxon>Fungi incertae sedis</taxon>
        <taxon>Mucoromycota</taxon>
        <taxon>Mucoromycotina</taxon>
        <taxon>Mucoromycetes</taxon>
        <taxon>Mucorales</taxon>
        <taxon>Cunninghamellaceae</taxon>
        <taxon>Absidia</taxon>
    </lineage>
</organism>
<dbReference type="SMART" id="SM00554">
    <property type="entry name" value="FAS1"/>
    <property type="match status" value="5"/>
</dbReference>
<keyword evidence="5" id="KW-1185">Reference proteome</keyword>
<sequence>MLNRHTSFILYLFFLVLLLYQSTLVHSGDSTGDSPPATTIVDVLLQQKRFQTLVDHLNRTQLIPYVNDLTSTTLFAPDDKAFENYDGQEIDKHILLYHFITQGMRSQDFFQGQLLTSNYVRHDLLGPDNNKHNGQRIKVTLKDHDSKGHGTVYINQAQLTTQDIQVSNDTYIQVLDQVLAPPPMLDVLLEQQYGAYFDVMKLASIDKTLDQGKPFTVYVSKTNPLQKFNSIESTYLSSHDYGKKDLQLYLNYMVVPNDEGGPDYAVDMPPGKTTYKTANGESLSIDVLEDKQITVGEKPMVQRDILAANGVIHELEDTPIPESLIFNGRKYLYGLNTTKFVSLVDRFGLGEYLDTTKKDSFTFLAPENDAIDENAIPNHSKRDWLSYHILNGSWTKDRLSDGMMLASQFASAPMGGALQRIPVYVDNEEVLVSSKPGKSIRFDNARVITDIDNIRGDTLYKISDPLTIPGDMLSRLVVDLDLSTFIATLYVSDLTDEIQHTKGITLFVPTNDAFSRLGLLAKYFVHPTGKHHLQTVLRYHAAQALLYYDDMLNQVNEVPTLAKSMLRIRATQDKQSVVVGRPDGADAEAGAIVVDGKGNEKTKNILMSNGVVHKLSQVQIPSQVKITNYDLLVGIGATTMVKVLERANMTEVLNKSDCVVLAPTDKAFAHLDLDALYNDPYQLDRIARFHLLKTAWHQDVVTWQSDYQTYLSDKDKVIIKKETAAMDTNDDDLIIVVKDKESMMAQVTGLGKVTAGQGGVLQINTVLIPIRRGVFGLPFAWSIVVLVTIILIVSSTLSVCGFFAYKIYNRRRLGYRAV</sequence>
<dbReference type="PANTHER" id="PTHR10900:SF77">
    <property type="entry name" value="FI19380P1"/>
    <property type="match status" value="1"/>
</dbReference>
<dbReference type="Proteomes" id="UP000078561">
    <property type="component" value="Unassembled WGS sequence"/>
</dbReference>
<feature type="domain" description="FAS1" evidence="3">
    <location>
        <begin position="324"/>
        <end position="466"/>
    </location>
</feature>
<dbReference type="Pfam" id="PF02469">
    <property type="entry name" value="Fasciclin"/>
    <property type="match status" value="5"/>
</dbReference>
<keyword evidence="1" id="KW-1133">Transmembrane helix</keyword>
<accession>A0A168R6R0</accession>
<feature type="transmembrane region" description="Helical" evidence="1">
    <location>
        <begin position="779"/>
        <end position="805"/>
    </location>
</feature>
<evidence type="ECO:0000313" key="4">
    <source>
        <dbReference type="EMBL" id="SAM06194.1"/>
    </source>
</evidence>
<dbReference type="AlphaFoldDB" id="A0A168R6R0"/>
<dbReference type="PROSITE" id="PS50213">
    <property type="entry name" value="FAS1"/>
    <property type="match status" value="4"/>
</dbReference>
<feature type="chain" id="PRO_5007900035" description="FAS1 domain-containing protein" evidence="2">
    <location>
        <begin position="28"/>
        <end position="818"/>
    </location>
</feature>
<feature type="signal peptide" evidence="2">
    <location>
        <begin position="1"/>
        <end position="27"/>
    </location>
</feature>
<protein>
    <recommendedName>
        <fullName evidence="3">FAS1 domain-containing protein</fullName>
    </recommendedName>
</protein>
<dbReference type="InParanoid" id="A0A168R6R0"/>
<keyword evidence="2" id="KW-0732">Signal</keyword>
<dbReference type="STRING" id="4829.A0A168R6R0"/>
<keyword evidence="1" id="KW-0812">Transmembrane</keyword>
<gene>
    <name evidence="4" type="primary">ABSGL_12072.1 scaffold 12487</name>
</gene>
<dbReference type="InterPro" id="IPR000782">
    <property type="entry name" value="FAS1_domain"/>
</dbReference>
<evidence type="ECO:0000313" key="5">
    <source>
        <dbReference type="Proteomes" id="UP000078561"/>
    </source>
</evidence>
<dbReference type="FunCoup" id="A0A168R6R0">
    <property type="interactions" value="40"/>
</dbReference>
<dbReference type="InterPro" id="IPR050904">
    <property type="entry name" value="Adhesion/Biosynth-related"/>
</dbReference>
<evidence type="ECO:0000256" key="2">
    <source>
        <dbReference type="SAM" id="SignalP"/>
    </source>
</evidence>
<evidence type="ECO:0000256" key="1">
    <source>
        <dbReference type="SAM" id="Phobius"/>
    </source>
</evidence>
<keyword evidence="1" id="KW-0472">Membrane</keyword>
<dbReference type="Gene3D" id="2.30.180.10">
    <property type="entry name" value="FAS1 domain"/>
    <property type="match status" value="5"/>
</dbReference>
<dbReference type="GO" id="GO:0005615">
    <property type="term" value="C:extracellular space"/>
    <property type="evidence" value="ECO:0007669"/>
    <property type="project" value="TreeGrafter"/>
</dbReference>
<feature type="domain" description="FAS1" evidence="3">
    <location>
        <begin position="37"/>
        <end position="178"/>
    </location>
</feature>
<dbReference type="InterPro" id="IPR036378">
    <property type="entry name" value="FAS1_dom_sf"/>
</dbReference>
<dbReference type="SUPFAM" id="SSF82153">
    <property type="entry name" value="FAS1 domain"/>
    <property type="match status" value="5"/>
</dbReference>
<dbReference type="OrthoDB" id="14252at2759"/>
<name>A0A168R6R0_ABSGL</name>
<dbReference type="EMBL" id="LT554510">
    <property type="protein sequence ID" value="SAM06194.1"/>
    <property type="molecule type" value="Genomic_DNA"/>
</dbReference>
<proteinExistence type="predicted"/>
<reference evidence="4" key="1">
    <citation type="submission" date="2016-04" db="EMBL/GenBank/DDBJ databases">
        <authorList>
            <person name="Evans L.H."/>
            <person name="Alamgir A."/>
            <person name="Owens N."/>
            <person name="Weber N.D."/>
            <person name="Virtaneva K."/>
            <person name="Barbian K."/>
            <person name="Babar A."/>
            <person name="Rosenke K."/>
        </authorList>
    </citation>
    <scope>NUCLEOTIDE SEQUENCE [LARGE SCALE GENOMIC DNA]</scope>
    <source>
        <strain evidence="4">CBS 101.48</strain>
    </source>
</reference>
<feature type="domain" description="FAS1" evidence="3">
    <location>
        <begin position="180"/>
        <end position="319"/>
    </location>
</feature>
<dbReference type="PANTHER" id="PTHR10900">
    <property type="entry name" value="PERIOSTIN-RELATED"/>
    <property type="match status" value="1"/>
</dbReference>
<dbReference type="OMA" id="FCSSNKR"/>